<dbReference type="EMBL" id="BTSY01000005">
    <property type="protein sequence ID" value="GMT29656.1"/>
    <property type="molecule type" value="Genomic_DNA"/>
</dbReference>
<gene>
    <name evidence="2" type="ORF">PFISCL1PPCAC_20953</name>
</gene>
<dbReference type="Proteomes" id="UP001432322">
    <property type="component" value="Unassembled WGS sequence"/>
</dbReference>
<feature type="compositionally biased region" description="Pro residues" evidence="1">
    <location>
        <begin position="288"/>
        <end position="303"/>
    </location>
</feature>
<proteinExistence type="predicted"/>
<accession>A0AAV5WBP2</accession>
<comment type="caution">
    <text evidence="2">The sequence shown here is derived from an EMBL/GenBank/DDBJ whole genome shotgun (WGS) entry which is preliminary data.</text>
</comment>
<feature type="compositionally biased region" description="Low complexity" evidence="1">
    <location>
        <begin position="165"/>
        <end position="175"/>
    </location>
</feature>
<name>A0AAV5WBP2_9BILA</name>
<feature type="compositionally biased region" description="Basic and acidic residues" evidence="1">
    <location>
        <begin position="220"/>
        <end position="229"/>
    </location>
</feature>
<evidence type="ECO:0000313" key="2">
    <source>
        <dbReference type="EMBL" id="GMT29656.1"/>
    </source>
</evidence>
<feature type="non-terminal residue" evidence="2">
    <location>
        <position position="1"/>
    </location>
</feature>
<feature type="non-terminal residue" evidence="2">
    <location>
        <position position="341"/>
    </location>
</feature>
<organism evidence="2 3">
    <name type="scientific">Pristionchus fissidentatus</name>
    <dbReference type="NCBI Taxonomy" id="1538716"/>
    <lineage>
        <taxon>Eukaryota</taxon>
        <taxon>Metazoa</taxon>
        <taxon>Ecdysozoa</taxon>
        <taxon>Nematoda</taxon>
        <taxon>Chromadorea</taxon>
        <taxon>Rhabditida</taxon>
        <taxon>Rhabditina</taxon>
        <taxon>Diplogasteromorpha</taxon>
        <taxon>Diplogasteroidea</taxon>
        <taxon>Neodiplogasteridae</taxon>
        <taxon>Pristionchus</taxon>
    </lineage>
</organism>
<dbReference type="AlphaFoldDB" id="A0AAV5WBP2"/>
<reference evidence="2" key="1">
    <citation type="submission" date="2023-10" db="EMBL/GenBank/DDBJ databases">
        <title>Genome assembly of Pristionchus species.</title>
        <authorList>
            <person name="Yoshida K."/>
            <person name="Sommer R.J."/>
        </authorList>
    </citation>
    <scope>NUCLEOTIDE SEQUENCE</scope>
    <source>
        <strain evidence="2">RS5133</strain>
    </source>
</reference>
<keyword evidence="3" id="KW-1185">Reference proteome</keyword>
<feature type="region of interest" description="Disordered" evidence="1">
    <location>
        <begin position="161"/>
        <end position="306"/>
    </location>
</feature>
<evidence type="ECO:0000256" key="1">
    <source>
        <dbReference type="SAM" id="MobiDB-lite"/>
    </source>
</evidence>
<feature type="compositionally biased region" description="Pro residues" evidence="1">
    <location>
        <begin position="332"/>
        <end position="341"/>
    </location>
</feature>
<evidence type="ECO:0000313" key="3">
    <source>
        <dbReference type="Proteomes" id="UP001432322"/>
    </source>
</evidence>
<protein>
    <submittedName>
        <fullName evidence="2">Uncharacterized protein</fullName>
    </submittedName>
</protein>
<feature type="compositionally biased region" description="Acidic residues" evidence="1">
    <location>
        <begin position="187"/>
        <end position="201"/>
    </location>
</feature>
<sequence length="341" mass="38260">SRGTVAPLLSHYQSRRPLAMNGKTRGRRKTNWRTVNLADYDPVCSGEYDLEEYAPRIRPMKGVKPLLLDESVTTRSEWKYMGKQVRKMLIPGSISAFASCMWVSLEILHDSPIAAFSKIVELALPYWDALLAEEQDAWAERAHSEQRRAHWIYVRNGRSGGGGVATASTVATSDRPLTRSRKKTQEWDDDYDDEELSDTDELPSRPTRKLNVDGDDVDVEVPKDFKGEPEDSEPLPERPPSSSVGAKTVTFKMDHDEPEPREPWRERDGTRTVPPPPATYRPIIVSAVPPPLQNNNSPPPPSYYPAQSALRFRGGYMARRPSRGGFDMYPVGAPPPSAPYA</sequence>
<feature type="region of interest" description="Disordered" evidence="1">
    <location>
        <begin position="322"/>
        <end position="341"/>
    </location>
</feature>
<feature type="compositionally biased region" description="Basic and acidic residues" evidence="1">
    <location>
        <begin position="252"/>
        <end position="270"/>
    </location>
</feature>